<proteinExistence type="predicted"/>
<evidence type="ECO:0000259" key="1">
    <source>
        <dbReference type="SMART" id="SM00465"/>
    </source>
</evidence>
<evidence type="ECO:0000313" key="3">
    <source>
        <dbReference type="Proteomes" id="UP000007102"/>
    </source>
</evidence>
<accession>F0S1T4</accession>
<dbReference type="STRING" id="868864.Dester_0283"/>
<dbReference type="CDD" id="cd10441">
    <property type="entry name" value="GIY-YIG_COG1833"/>
    <property type="match status" value="1"/>
</dbReference>
<feature type="domain" description="GIY-YIG" evidence="1">
    <location>
        <begin position="28"/>
        <end position="125"/>
    </location>
</feature>
<evidence type="ECO:0000313" key="2">
    <source>
        <dbReference type="EMBL" id="ADY72939.1"/>
    </source>
</evidence>
<dbReference type="EMBL" id="CP002543">
    <property type="protein sequence ID" value="ADY72939.1"/>
    <property type="molecule type" value="Genomic_DNA"/>
</dbReference>
<dbReference type="PANTHER" id="PTHR37460">
    <property type="entry name" value="ENDONUCLEASE III"/>
    <property type="match status" value="1"/>
</dbReference>
<dbReference type="InterPro" id="IPR002837">
    <property type="entry name" value="DUF123"/>
</dbReference>
<dbReference type="Proteomes" id="UP000007102">
    <property type="component" value="Chromosome"/>
</dbReference>
<dbReference type="AlphaFoldDB" id="F0S1T4"/>
<protein>
    <recommendedName>
        <fullName evidence="1">GIY-YIG domain-containing protein</fullName>
    </recommendedName>
</protein>
<dbReference type="InterPro" id="IPR000305">
    <property type="entry name" value="GIY-YIG_endonuc"/>
</dbReference>
<dbReference type="SMART" id="SM00465">
    <property type="entry name" value="GIYc"/>
    <property type="match status" value="1"/>
</dbReference>
<organism evidence="2 3">
    <name type="scientific">Desulfurobacterium thermolithotrophum (strain DSM 11699 / BSA)</name>
    <dbReference type="NCBI Taxonomy" id="868864"/>
    <lineage>
        <taxon>Bacteria</taxon>
        <taxon>Pseudomonadati</taxon>
        <taxon>Aquificota</taxon>
        <taxon>Aquificia</taxon>
        <taxon>Desulfurobacteriales</taxon>
        <taxon>Desulfurobacteriaceae</taxon>
        <taxon>Desulfurobacterium</taxon>
    </lineage>
</organism>
<name>F0S1T4_DESTD</name>
<gene>
    <name evidence="2" type="ordered locus">Dester_0283</name>
</gene>
<reference evidence="2 3" key="1">
    <citation type="journal article" date="2011" name="Stand. Genomic Sci.">
        <title>Complete genome sequence of the thermophilic sulfur-reducer Desulfurobacterium thermolithotrophum type strain (BSA(T)) from a deep-sea hydrothermal vent.</title>
        <authorList>
            <person name="Goker M."/>
            <person name="Daligault H."/>
            <person name="Mwirichia R."/>
            <person name="Lapidus A."/>
            <person name="Lucas S."/>
            <person name="Deshpande S."/>
            <person name="Pagani I."/>
            <person name="Tapia R."/>
            <person name="Cheng J.F."/>
            <person name="Goodwin L."/>
            <person name="Pitluck S."/>
            <person name="Liolios K."/>
            <person name="Ivanova N."/>
            <person name="Mavromatis K."/>
            <person name="Mikhailova N."/>
            <person name="Pati A."/>
            <person name="Chen A."/>
            <person name="Palaniappan K."/>
            <person name="Han C."/>
            <person name="Land M."/>
            <person name="Hauser L."/>
            <person name="Pan C."/>
            <person name="Brambilla E.M."/>
            <person name="Rohde M."/>
            <person name="Spring S."/>
            <person name="Sikorski J."/>
            <person name="Wirth R."/>
            <person name="Detter J.C."/>
            <person name="Woyke T."/>
            <person name="Bristow J."/>
            <person name="Eisen J.A."/>
            <person name="Markowitz V."/>
            <person name="Hugenholtz P."/>
            <person name="Kyrpides N.C."/>
            <person name="Klenk H.P."/>
        </authorList>
    </citation>
    <scope>NUCLEOTIDE SEQUENCE [LARGE SCALE GENOMIC DNA]</scope>
    <source>
        <strain evidence="3">DSM 11699 / BSA</strain>
    </source>
</reference>
<sequence>MSFNFELPETKGTYCILFVIDTLLFKVKSGKQFLLKKGVYVYVGSAFGSGGLRKRISRHLRKKKKKHWHLDFISTDSSFKVLEIWIIEDRKLECSLANSISETEKPVIGFGSTDCNCPSHLFRVSEVENLRKRLLEKFNVKIFKI</sequence>
<dbReference type="PANTHER" id="PTHR37460:SF1">
    <property type="entry name" value="ENDONUCLEASE III"/>
    <property type="match status" value="1"/>
</dbReference>
<dbReference type="eggNOG" id="COG1833">
    <property type="taxonomic scope" value="Bacteria"/>
</dbReference>
<dbReference type="KEGG" id="dte:Dester_0283"/>
<reference evidence="3" key="2">
    <citation type="submission" date="2011-02" db="EMBL/GenBank/DDBJ databases">
        <title>The complete genome of Desulfurobacterium thermolithotrophum DSM 11699.</title>
        <authorList>
            <consortium name="US DOE Joint Genome Institute (JGI-PGF)"/>
            <person name="Lucas S."/>
            <person name="Copeland A."/>
            <person name="Lapidus A."/>
            <person name="Bruce D."/>
            <person name="Goodwin L."/>
            <person name="Pitluck S."/>
            <person name="Kyrpides N."/>
            <person name="Mavromatis K."/>
            <person name="Pagani I."/>
            <person name="Ivanova N."/>
            <person name="Mikhailova N."/>
            <person name="Daligault H."/>
            <person name="Detter J.C."/>
            <person name="Tapia R."/>
            <person name="Han C."/>
            <person name="Land M."/>
            <person name="Hauser L."/>
            <person name="Markowitz V."/>
            <person name="Cheng J.-F."/>
            <person name="Hugenholtz P."/>
            <person name="Woyke T."/>
            <person name="Wu D."/>
            <person name="Spring S."/>
            <person name="Brambilla E."/>
            <person name="Klenk H.-P."/>
            <person name="Eisen J.A."/>
        </authorList>
    </citation>
    <scope>NUCLEOTIDE SEQUENCE [LARGE SCALE GENOMIC DNA]</scope>
    <source>
        <strain evidence="3">DSM 11699 / BSA</strain>
    </source>
</reference>
<dbReference type="HOGENOM" id="CLU_115699_0_0_0"/>
<dbReference type="Pfam" id="PF01986">
    <property type="entry name" value="DUF123"/>
    <property type="match status" value="1"/>
</dbReference>
<dbReference type="RefSeq" id="WP_013637898.1">
    <property type="nucleotide sequence ID" value="NC_015185.1"/>
</dbReference>
<dbReference type="OrthoDB" id="9802365at2"/>
<dbReference type="InParanoid" id="F0S1T4"/>
<keyword evidence="3" id="KW-1185">Reference proteome</keyword>